<dbReference type="AlphaFoldDB" id="A0A4R1NJ67"/>
<proteinExistence type="inferred from homology"/>
<organism evidence="9 10">
    <name type="scientific">Sodalis ligni</name>
    <dbReference type="NCBI Taxonomy" id="2697027"/>
    <lineage>
        <taxon>Bacteria</taxon>
        <taxon>Pseudomonadati</taxon>
        <taxon>Pseudomonadota</taxon>
        <taxon>Gammaproteobacteria</taxon>
        <taxon>Enterobacterales</taxon>
        <taxon>Bruguierivoracaceae</taxon>
        <taxon>Sodalis</taxon>
    </lineage>
</organism>
<evidence type="ECO:0000313" key="10">
    <source>
        <dbReference type="Proteomes" id="UP000294555"/>
    </source>
</evidence>
<evidence type="ECO:0000313" key="9">
    <source>
        <dbReference type="EMBL" id="TCL07169.1"/>
    </source>
</evidence>
<dbReference type="GO" id="GO:0019843">
    <property type="term" value="F:rRNA binding"/>
    <property type="evidence" value="ECO:0007669"/>
    <property type="project" value="UniProtKB-UniRule"/>
</dbReference>
<evidence type="ECO:0000256" key="7">
    <source>
        <dbReference type="SAM" id="MobiDB-lite"/>
    </source>
</evidence>
<dbReference type="HAMAP" id="MF_01042">
    <property type="entry name" value="SmrB"/>
    <property type="match status" value="1"/>
</dbReference>
<dbReference type="Pfam" id="PF01713">
    <property type="entry name" value="Smr"/>
    <property type="match status" value="1"/>
</dbReference>
<dbReference type="NCBIfam" id="NF003432">
    <property type="entry name" value="PRK04946.1"/>
    <property type="match status" value="1"/>
</dbReference>
<feature type="domain" description="Smr" evidence="8">
    <location>
        <begin position="98"/>
        <end position="173"/>
    </location>
</feature>
<dbReference type="PANTHER" id="PTHR35562:SF1">
    <property type="entry name" value="UPF0115 PROTEIN YFCN"/>
    <property type="match status" value="1"/>
</dbReference>
<dbReference type="InterPro" id="IPR022990">
    <property type="entry name" value="SmrB-like"/>
</dbReference>
<dbReference type="RefSeq" id="WP_132928067.1">
    <property type="nucleotide sequence ID" value="NZ_SJOI01000001.1"/>
</dbReference>
<keyword evidence="10" id="KW-1185">Reference proteome</keyword>
<keyword evidence="1 6" id="KW-0540">Nuclease</keyword>
<keyword evidence="4 6" id="KW-0378">Hydrolase</keyword>
<dbReference type="EC" id="3.1.-.-" evidence="6"/>
<evidence type="ECO:0000256" key="6">
    <source>
        <dbReference type="HAMAP-Rule" id="MF_01042"/>
    </source>
</evidence>
<protein>
    <recommendedName>
        <fullName evidence="6">Ribosome rescue factor SmrB</fullName>
        <ecNumber evidence="6">3.1.-.-</ecNumber>
    </recommendedName>
</protein>
<evidence type="ECO:0000256" key="5">
    <source>
        <dbReference type="ARBA" id="ARBA00022884"/>
    </source>
</evidence>
<evidence type="ECO:0000256" key="4">
    <source>
        <dbReference type="ARBA" id="ARBA00022801"/>
    </source>
</evidence>
<evidence type="ECO:0000256" key="3">
    <source>
        <dbReference type="ARBA" id="ARBA00022759"/>
    </source>
</evidence>
<dbReference type="Proteomes" id="UP000294555">
    <property type="component" value="Unassembled WGS sequence"/>
</dbReference>
<gene>
    <name evidence="6" type="primary">smrB</name>
    <name evidence="9" type="ORF">EZJ58_5483</name>
</gene>
<dbReference type="PANTHER" id="PTHR35562">
    <property type="entry name" value="DNA ENDONUCLEASE SMRA-RELATED"/>
    <property type="match status" value="1"/>
</dbReference>
<evidence type="ECO:0000256" key="2">
    <source>
        <dbReference type="ARBA" id="ARBA00022730"/>
    </source>
</evidence>
<dbReference type="Gene3D" id="3.30.1370.110">
    <property type="match status" value="1"/>
</dbReference>
<comment type="caution">
    <text evidence="9">The sequence shown here is derived from an EMBL/GenBank/DDBJ whole genome shotgun (WGS) entry which is preliminary data.</text>
</comment>
<sequence length="176" mass="20297">MKKRYQLAEEERHLFRESITGTKPLRQDTVKPPKPRLNTNHLPARRLLHEQVDASFYFSDEFQPLLESEGPARYMRPDVSPYEVKKLRRGDYIPELFLDLHGMTQAEAKEELGALLAACRREHVHCACVMHGHGKHILKQQTPMWLAQHPDVLGFHQAPKMFGGDAALLVLIELDE</sequence>
<dbReference type="SMART" id="SM00463">
    <property type="entry name" value="SMR"/>
    <property type="match status" value="1"/>
</dbReference>
<dbReference type="InterPro" id="IPR002625">
    <property type="entry name" value="Smr_dom"/>
</dbReference>
<dbReference type="EMBL" id="SJOI01000001">
    <property type="protein sequence ID" value="TCL07169.1"/>
    <property type="molecule type" value="Genomic_DNA"/>
</dbReference>
<name>A0A4R1NJ67_9GAMM</name>
<dbReference type="SUPFAM" id="SSF160443">
    <property type="entry name" value="SMR domain-like"/>
    <property type="match status" value="1"/>
</dbReference>
<dbReference type="GO" id="GO:0072344">
    <property type="term" value="P:rescue of stalled ribosome"/>
    <property type="evidence" value="ECO:0007669"/>
    <property type="project" value="UniProtKB-UniRule"/>
</dbReference>
<dbReference type="GO" id="GO:0016787">
    <property type="term" value="F:hydrolase activity"/>
    <property type="evidence" value="ECO:0007669"/>
    <property type="project" value="UniProtKB-KW"/>
</dbReference>
<keyword evidence="2 6" id="KW-0699">rRNA-binding</keyword>
<accession>A0A4R1NJ67</accession>
<evidence type="ECO:0000256" key="1">
    <source>
        <dbReference type="ARBA" id="ARBA00022722"/>
    </source>
</evidence>
<comment type="subunit">
    <text evidence="6">Associates with collided ribosomes, but not with correctly translating polysomes.</text>
</comment>
<reference evidence="9 10" key="1">
    <citation type="submission" date="2019-02" db="EMBL/GenBank/DDBJ databases">
        <title>Investigation of anaerobic lignin degradation for improved lignocellulosic biofuels.</title>
        <authorList>
            <person name="Deangelis K."/>
        </authorList>
    </citation>
    <scope>NUCLEOTIDE SEQUENCE [LARGE SCALE GENOMIC DNA]</scope>
    <source>
        <strain evidence="9 10">159R</strain>
    </source>
</reference>
<dbReference type="GO" id="GO:0004521">
    <property type="term" value="F:RNA endonuclease activity"/>
    <property type="evidence" value="ECO:0007669"/>
    <property type="project" value="UniProtKB-UniRule"/>
</dbReference>
<feature type="region of interest" description="Disordered" evidence="7">
    <location>
        <begin position="18"/>
        <end position="39"/>
    </location>
</feature>
<keyword evidence="5 6" id="KW-0694">RNA-binding</keyword>
<comment type="function">
    <text evidence="6">Acts as a ribosome collision sensor. Detects stalled/collided disomes (pairs of ribosomes where the leading ribosome is stalled and a second ribosome has collided with it) and endonucleolytically cleaves mRNA at the 5' boundary of the stalled ribosome. Stalled/collided disomes form a new interface (primarily via the 30S subunits) that binds SmrB. Cleaved mRNA becomes available for tmRNA ligation, leading to ribosomal subunit dissociation and rescue of stalled ribosomes.</text>
</comment>
<keyword evidence="3 6" id="KW-0255">Endonuclease</keyword>
<dbReference type="PROSITE" id="PS50828">
    <property type="entry name" value="SMR"/>
    <property type="match status" value="1"/>
</dbReference>
<comment type="similarity">
    <text evidence="6">Belongs to the SmrB family.</text>
</comment>
<dbReference type="InterPro" id="IPR036063">
    <property type="entry name" value="Smr_dom_sf"/>
</dbReference>
<evidence type="ECO:0000259" key="8">
    <source>
        <dbReference type="PROSITE" id="PS50828"/>
    </source>
</evidence>
<dbReference type="OrthoDB" id="5795446at2"/>